<sequence length="195" mass="21828">MEIFYVCDNRNLGNAFRETASIFVLKNLYTLMLASNTSDYIFRALVLKLESAVMGNIMFSVYSTAIIYLAGLLVTVEANGMAQCNGRAYFRQPITYVYLKDNDNCFGFRKGCEPHNLRTYPTLQSCADDNFKDDDDTRSFSMSCGLGYGVETASDGLPVITFNCTKPESFCSPSSLCYTADKFSFCCVKGRYDSK</sequence>
<evidence type="ECO:0000256" key="1">
    <source>
        <dbReference type="SAM" id="Phobius"/>
    </source>
</evidence>
<reference evidence="4" key="1">
    <citation type="submission" date="2017-02" db="UniProtKB">
        <authorList>
            <consortium name="WormBaseParasite"/>
        </authorList>
    </citation>
    <scope>IDENTIFICATION</scope>
</reference>
<reference evidence="2 3" key="2">
    <citation type="submission" date="2018-11" db="EMBL/GenBank/DDBJ databases">
        <authorList>
            <consortium name="Pathogen Informatics"/>
        </authorList>
    </citation>
    <scope>NUCLEOTIDE SEQUENCE [LARGE SCALE GENOMIC DNA]</scope>
</reference>
<keyword evidence="1" id="KW-1133">Transmembrane helix</keyword>
<accession>A0A0M3K7W5</accession>
<dbReference type="EMBL" id="UYRR01033115">
    <property type="protein sequence ID" value="VDK57846.1"/>
    <property type="molecule type" value="Genomic_DNA"/>
</dbReference>
<evidence type="ECO:0000313" key="2">
    <source>
        <dbReference type="EMBL" id="VDK57846.1"/>
    </source>
</evidence>
<dbReference type="WBParaSite" id="ASIM_0001705601-mRNA-1">
    <property type="protein sequence ID" value="ASIM_0001705601-mRNA-1"/>
    <property type="gene ID" value="ASIM_0001705601"/>
</dbReference>
<protein>
    <submittedName>
        <fullName evidence="4">EB domain-containing protein</fullName>
    </submittedName>
</protein>
<organism evidence="4">
    <name type="scientific">Anisakis simplex</name>
    <name type="common">Herring worm</name>
    <dbReference type="NCBI Taxonomy" id="6269"/>
    <lineage>
        <taxon>Eukaryota</taxon>
        <taxon>Metazoa</taxon>
        <taxon>Ecdysozoa</taxon>
        <taxon>Nematoda</taxon>
        <taxon>Chromadorea</taxon>
        <taxon>Rhabditida</taxon>
        <taxon>Spirurina</taxon>
        <taxon>Ascaridomorpha</taxon>
        <taxon>Ascaridoidea</taxon>
        <taxon>Anisakidae</taxon>
        <taxon>Anisakis</taxon>
        <taxon>Anisakis simplex complex</taxon>
    </lineage>
</organism>
<proteinExistence type="predicted"/>
<name>A0A0M3K7W5_ANISI</name>
<keyword evidence="1" id="KW-0472">Membrane</keyword>
<keyword evidence="1" id="KW-0812">Transmembrane</keyword>
<dbReference type="AlphaFoldDB" id="A0A0M3K7W5"/>
<feature type="transmembrane region" description="Helical" evidence="1">
    <location>
        <begin position="57"/>
        <end position="76"/>
    </location>
</feature>
<dbReference type="Proteomes" id="UP000267096">
    <property type="component" value="Unassembled WGS sequence"/>
</dbReference>
<evidence type="ECO:0000313" key="3">
    <source>
        <dbReference type="Proteomes" id="UP000267096"/>
    </source>
</evidence>
<gene>
    <name evidence="2" type="ORF">ASIM_LOCUS16463</name>
</gene>
<evidence type="ECO:0000313" key="4">
    <source>
        <dbReference type="WBParaSite" id="ASIM_0001705601-mRNA-1"/>
    </source>
</evidence>
<keyword evidence="3" id="KW-1185">Reference proteome</keyword>